<gene>
    <name evidence="7" type="ORF">UT63_C0069G0009</name>
</gene>
<evidence type="ECO:0000256" key="5">
    <source>
        <dbReference type="ARBA" id="ARBA00023136"/>
    </source>
</evidence>
<dbReference type="AlphaFoldDB" id="A0A0G0Q280"/>
<feature type="transmembrane region" description="Helical" evidence="6">
    <location>
        <begin position="6"/>
        <end position="25"/>
    </location>
</feature>
<dbReference type="Proteomes" id="UP000034539">
    <property type="component" value="Unassembled WGS sequence"/>
</dbReference>
<sequence length="184" mass="20631">MNPFLIAGVLILILVVFIWSLYNGLVTSKMRVKEAWSGIDVQLKRRTDLIPNLIETVKGYAKHEKEVFENVTKARAALMSAGGPHDKAKAEGELTGALKSLFAVAEAYPELKASENFVQLQKELGDTEDKIAYARQFYNTSVLDYNTRIKVFPAVLFAGSLGFTDEEFYEAEEGERKKVEVKFS</sequence>
<protein>
    <submittedName>
        <fullName evidence="7">LemA family protein</fullName>
    </submittedName>
</protein>
<dbReference type="InterPro" id="IPR007156">
    <property type="entry name" value="MamQ_LemA"/>
</dbReference>
<dbReference type="Gene3D" id="1.20.1440.20">
    <property type="entry name" value="LemA-like domain"/>
    <property type="match status" value="1"/>
</dbReference>
<dbReference type="InterPro" id="IPR023353">
    <property type="entry name" value="LemA-like_dom_sf"/>
</dbReference>
<dbReference type="GO" id="GO:0016020">
    <property type="term" value="C:membrane"/>
    <property type="evidence" value="ECO:0007669"/>
    <property type="project" value="UniProtKB-SubCell"/>
</dbReference>
<evidence type="ECO:0000256" key="1">
    <source>
        <dbReference type="ARBA" id="ARBA00004167"/>
    </source>
</evidence>
<evidence type="ECO:0000256" key="3">
    <source>
        <dbReference type="ARBA" id="ARBA00022692"/>
    </source>
</evidence>
<evidence type="ECO:0000313" key="8">
    <source>
        <dbReference type="Proteomes" id="UP000034539"/>
    </source>
</evidence>
<keyword evidence="5 6" id="KW-0472">Membrane</keyword>
<proteinExistence type="inferred from homology"/>
<organism evidence="7 8">
    <name type="scientific">Candidatus Gottesmanbacteria bacterium GW2011_GWC2_39_8</name>
    <dbReference type="NCBI Taxonomy" id="1618450"/>
    <lineage>
        <taxon>Bacteria</taxon>
        <taxon>Candidatus Gottesmaniibacteriota</taxon>
    </lineage>
</organism>
<evidence type="ECO:0000256" key="4">
    <source>
        <dbReference type="ARBA" id="ARBA00022989"/>
    </source>
</evidence>
<keyword evidence="3 6" id="KW-0812">Transmembrane</keyword>
<name>A0A0G0Q280_9BACT</name>
<evidence type="ECO:0000313" key="7">
    <source>
        <dbReference type="EMBL" id="KKR31471.1"/>
    </source>
</evidence>
<evidence type="ECO:0000256" key="2">
    <source>
        <dbReference type="ARBA" id="ARBA00008854"/>
    </source>
</evidence>
<dbReference type="PANTHER" id="PTHR34478">
    <property type="entry name" value="PROTEIN LEMA"/>
    <property type="match status" value="1"/>
</dbReference>
<comment type="similarity">
    <text evidence="2">Belongs to the LemA family.</text>
</comment>
<dbReference type="PANTHER" id="PTHR34478:SF2">
    <property type="entry name" value="MEMBRANE PROTEIN"/>
    <property type="match status" value="1"/>
</dbReference>
<evidence type="ECO:0000256" key="6">
    <source>
        <dbReference type="SAM" id="Phobius"/>
    </source>
</evidence>
<dbReference type="EMBL" id="LBXN01000069">
    <property type="protein sequence ID" value="KKR31471.1"/>
    <property type="molecule type" value="Genomic_DNA"/>
</dbReference>
<comment type="subcellular location">
    <subcellularLocation>
        <location evidence="1">Membrane</location>
        <topology evidence="1">Single-pass membrane protein</topology>
    </subcellularLocation>
</comment>
<comment type="caution">
    <text evidence="7">The sequence shown here is derived from an EMBL/GenBank/DDBJ whole genome shotgun (WGS) entry which is preliminary data.</text>
</comment>
<dbReference type="PATRIC" id="fig|1618450.3.peg.1263"/>
<dbReference type="Pfam" id="PF04011">
    <property type="entry name" value="LemA"/>
    <property type="match status" value="1"/>
</dbReference>
<dbReference type="SUPFAM" id="SSF140478">
    <property type="entry name" value="LemA-like"/>
    <property type="match status" value="1"/>
</dbReference>
<accession>A0A0G0Q280</accession>
<keyword evidence="4 6" id="KW-1133">Transmembrane helix</keyword>
<reference evidence="7 8" key="1">
    <citation type="journal article" date="2015" name="Nature">
        <title>rRNA introns, odd ribosomes, and small enigmatic genomes across a large radiation of phyla.</title>
        <authorList>
            <person name="Brown C.T."/>
            <person name="Hug L.A."/>
            <person name="Thomas B.C."/>
            <person name="Sharon I."/>
            <person name="Castelle C.J."/>
            <person name="Singh A."/>
            <person name="Wilkins M.J."/>
            <person name="Williams K.H."/>
            <person name="Banfield J.F."/>
        </authorList>
    </citation>
    <scope>NUCLEOTIDE SEQUENCE [LARGE SCALE GENOMIC DNA]</scope>
</reference>